<dbReference type="AlphaFoldDB" id="A0AAV6SYK6"/>
<sequence length="190" mass="21659">MCYITNERSNNKVHHRLSEQAVNHTEYNVLQLRDHPENTPVKLCFTLYYFSPFNVSGMAYTATVELDETYGERGKGRRRVRKEEEEEEEEEESAGDWTQSLHTQLKESSAQRHSLATCVLTFVFLSVVIYGTMELKAKLAAAQHQRLHSNVGTGEDCQIGSGIVPLSRFHRLTLQRRASERGSPLTAESK</sequence>
<keyword evidence="2" id="KW-1133">Transmembrane helix</keyword>
<gene>
    <name evidence="3" type="ORF">JOB18_017398</name>
</gene>
<feature type="region of interest" description="Disordered" evidence="1">
    <location>
        <begin position="71"/>
        <end position="102"/>
    </location>
</feature>
<organism evidence="3 4">
    <name type="scientific">Solea senegalensis</name>
    <name type="common">Senegalese sole</name>
    <dbReference type="NCBI Taxonomy" id="28829"/>
    <lineage>
        <taxon>Eukaryota</taxon>
        <taxon>Metazoa</taxon>
        <taxon>Chordata</taxon>
        <taxon>Craniata</taxon>
        <taxon>Vertebrata</taxon>
        <taxon>Euteleostomi</taxon>
        <taxon>Actinopterygii</taxon>
        <taxon>Neopterygii</taxon>
        <taxon>Teleostei</taxon>
        <taxon>Neoteleostei</taxon>
        <taxon>Acanthomorphata</taxon>
        <taxon>Carangaria</taxon>
        <taxon>Pleuronectiformes</taxon>
        <taxon>Pleuronectoidei</taxon>
        <taxon>Soleidae</taxon>
        <taxon>Solea</taxon>
    </lineage>
</organism>
<keyword evidence="2" id="KW-0812">Transmembrane</keyword>
<keyword evidence="4" id="KW-1185">Reference proteome</keyword>
<comment type="caution">
    <text evidence="3">The sequence shown here is derived from an EMBL/GenBank/DDBJ whole genome shotgun (WGS) entry which is preliminary data.</text>
</comment>
<feature type="transmembrane region" description="Helical" evidence="2">
    <location>
        <begin position="114"/>
        <end position="133"/>
    </location>
</feature>
<evidence type="ECO:0000313" key="4">
    <source>
        <dbReference type="Proteomes" id="UP000693946"/>
    </source>
</evidence>
<dbReference type="EMBL" id="JAGKHQ010000002">
    <property type="protein sequence ID" value="KAG7522248.1"/>
    <property type="molecule type" value="Genomic_DNA"/>
</dbReference>
<proteinExistence type="predicted"/>
<accession>A0AAV6SYK6</accession>
<name>A0AAV6SYK6_SOLSE</name>
<keyword evidence="2" id="KW-0472">Membrane</keyword>
<evidence type="ECO:0000256" key="1">
    <source>
        <dbReference type="SAM" id="MobiDB-lite"/>
    </source>
</evidence>
<evidence type="ECO:0000256" key="2">
    <source>
        <dbReference type="SAM" id="Phobius"/>
    </source>
</evidence>
<reference evidence="3 4" key="1">
    <citation type="journal article" date="2021" name="Sci. Rep.">
        <title>Chromosome anchoring in Senegalese sole (Solea senegalensis) reveals sex-associated markers and genome rearrangements in flatfish.</title>
        <authorList>
            <person name="Guerrero-Cozar I."/>
            <person name="Gomez-Garrido J."/>
            <person name="Berbel C."/>
            <person name="Martinez-Blanch J.F."/>
            <person name="Alioto T."/>
            <person name="Claros M.G."/>
            <person name="Gagnaire P.A."/>
            <person name="Manchado M."/>
        </authorList>
    </citation>
    <scope>NUCLEOTIDE SEQUENCE [LARGE SCALE GENOMIC DNA]</scope>
    <source>
        <strain evidence="3">Sse05_10M</strain>
    </source>
</reference>
<dbReference type="Proteomes" id="UP000693946">
    <property type="component" value="Linkage Group LG10"/>
</dbReference>
<feature type="compositionally biased region" description="Acidic residues" evidence="1">
    <location>
        <begin position="84"/>
        <end position="94"/>
    </location>
</feature>
<evidence type="ECO:0000313" key="3">
    <source>
        <dbReference type="EMBL" id="KAG7522248.1"/>
    </source>
</evidence>
<protein>
    <submittedName>
        <fullName evidence="3">Uncharacterized protein</fullName>
    </submittedName>
</protein>